<dbReference type="PANTHER" id="PTHR43431:SF7">
    <property type="entry name" value="OXIDOREDUCTASE, SHORT CHAIN DEHYDROGENASE_REDUCTASE FAMILY (AFU_ORTHOLOGUE AFUA_5G14000)"/>
    <property type="match status" value="1"/>
</dbReference>
<feature type="non-terminal residue" evidence="1">
    <location>
        <position position="181"/>
    </location>
</feature>
<dbReference type="AlphaFoldDB" id="A0A9X0WBB7"/>
<dbReference type="PRINTS" id="PR00081">
    <property type="entry name" value="GDHRDH"/>
</dbReference>
<proteinExistence type="predicted"/>
<dbReference type="PANTHER" id="PTHR43431">
    <property type="entry name" value="OXIDOREDUCTASE, SHORT CHAIN DEHYDROGENASE/REDUCTASE FAMILY (AFU_ORTHOLOGUE AFUA_5G14000)"/>
    <property type="match status" value="1"/>
</dbReference>
<evidence type="ECO:0008006" key="3">
    <source>
        <dbReference type="Google" id="ProtNLM"/>
    </source>
</evidence>
<gene>
    <name evidence="1" type="ORF">CKO42_18090</name>
</gene>
<dbReference type="EMBL" id="NRRY01000037">
    <property type="protein sequence ID" value="MBK1620316.1"/>
    <property type="molecule type" value="Genomic_DNA"/>
</dbReference>
<evidence type="ECO:0000313" key="2">
    <source>
        <dbReference type="Proteomes" id="UP001138768"/>
    </source>
</evidence>
<organism evidence="1 2">
    <name type="scientific">Lamprobacter modestohalophilus</name>
    <dbReference type="NCBI Taxonomy" id="1064514"/>
    <lineage>
        <taxon>Bacteria</taxon>
        <taxon>Pseudomonadati</taxon>
        <taxon>Pseudomonadota</taxon>
        <taxon>Gammaproteobacteria</taxon>
        <taxon>Chromatiales</taxon>
        <taxon>Chromatiaceae</taxon>
        <taxon>Lamprobacter</taxon>
    </lineage>
</organism>
<sequence length="181" mass="18328">MKTGYAMIVGAGSGTGAAVAKRLAAEGWPVVLTRRNAEALDALAAEIEAAGGRALAVAADAGDEAEVSALFETAAEHFGTPELVVFATAGFAMGHLVETEPSRLYELWQGSTLAGFLIAREAAKRMLPAGSGSLLFIGATASVKQSAGFSAFAAAKHGLRALAGSLAREVGPQGIHVAHLI</sequence>
<dbReference type="InterPro" id="IPR002347">
    <property type="entry name" value="SDR_fam"/>
</dbReference>
<reference evidence="1 2" key="1">
    <citation type="journal article" date="2020" name="Microorganisms">
        <title>Osmotic Adaptation and Compatible Solute Biosynthesis of Phototrophic Bacteria as Revealed from Genome Analyses.</title>
        <authorList>
            <person name="Imhoff J.F."/>
            <person name="Rahn T."/>
            <person name="Kunzel S."/>
            <person name="Keller A."/>
            <person name="Neulinger S.C."/>
        </authorList>
    </citation>
    <scope>NUCLEOTIDE SEQUENCE [LARGE SCALE GENOMIC DNA]</scope>
    <source>
        <strain evidence="1 2">DSM 25653</strain>
    </source>
</reference>
<keyword evidence="2" id="KW-1185">Reference proteome</keyword>
<dbReference type="RefSeq" id="WP_200247099.1">
    <property type="nucleotide sequence ID" value="NZ_NRRY01000037.1"/>
</dbReference>
<accession>A0A9X0WBB7</accession>
<name>A0A9X0WBB7_9GAMM</name>
<dbReference type="Proteomes" id="UP001138768">
    <property type="component" value="Unassembled WGS sequence"/>
</dbReference>
<dbReference type="SUPFAM" id="SSF51735">
    <property type="entry name" value="NAD(P)-binding Rossmann-fold domains"/>
    <property type="match status" value="1"/>
</dbReference>
<comment type="caution">
    <text evidence="1">The sequence shown here is derived from an EMBL/GenBank/DDBJ whole genome shotgun (WGS) entry which is preliminary data.</text>
</comment>
<dbReference type="InterPro" id="IPR036291">
    <property type="entry name" value="NAD(P)-bd_dom_sf"/>
</dbReference>
<evidence type="ECO:0000313" key="1">
    <source>
        <dbReference type="EMBL" id="MBK1620316.1"/>
    </source>
</evidence>
<protein>
    <recommendedName>
        <fullName evidence="3">SDR family NAD(P)-dependent oxidoreductase</fullName>
    </recommendedName>
</protein>
<dbReference type="Gene3D" id="3.40.50.720">
    <property type="entry name" value="NAD(P)-binding Rossmann-like Domain"/>
    <property type="match status" value="1"/>
</dbReference>
<dbReference type="Pfam" id="PF00106">
    <property type="entry name" value="adh_short"/>
    <property type="match status" value="1"/>
</dbReference>